<evidence type="ECO:0000313" key="3">
    <source>
        <dbReference type="Proteomes" id="UP000258927"/>
    </source>
</evidence>
<accession>A0A2R4MCC6</accession>
<evidence type="ECO:0000259" key="1">
    <source>
        <dbReference type="Pfam" id="PF02538"/>
    </source>
</evidence>
<dbReference type="InterPro" id="IPR045079">
    <property type="entry name" value="Oxoprolinase-like"/>
</dbReference>
<dbReference type="Pfam" id="PF02538">
    <property type="entry name" value="Hydantoinase_B"/>
    <property type="match status" value="1"/>
</dbReference>
<dbReference type="STRING" id="1122213.GCA_000423365_01650"/>
<dbReference type="InterPro" id="IPR003692">
    <property type="entry name" value="Hydantoinase_B"/>
</dbReference>
<gene>
    <name evidence="2" type="ORF">MXMO3_01146</name>
</gene>
<feature type="domain" description="Hydantoinase B/oxoprolinase" evidence="1">
    <location>
        <begin position="7"/>
        <end position="526"/>
    </location>
</feature>
<organism evidence="2 3">
    <name type="scientific">Maritalea myrionectae</name>
    <dbReference type="NCBI Taxonomy" id="454601"/>
    <lineage>
        <taxon>Bacteria</taxon>
        <taxon>Pseudomonadati</taxon>
        <taxon>Pseudomonadota</taxon>
        <taxon>Alphaproteobacteria</taxon>
        <taxon>Hyphomicrobiales</taxon>
        <taxon>Devosiaceae</taxon>
        <taxon>Maritalea</taxon>
    </lineage>
</organism>
<name>A0A2R4MCC6_9HYPH</name>
<sequence>MRQNAHDAIRTQVMWNRLISVVEEQAQSLLRTAFGAVAREAGDLSAGVYDLNGAMLAQAVTGTPGHVNTMANAVVHFLERYPVETLKPGDVLVSNDPWMGTGHLFDFVVVTPAFYNGKAIGLFASTCHVIDVGGVGFSADATSIYEEGTLVPHMYLRREGQLNEDLLSVILANTRNPVEVRGDLMSLISANDTGVNRLVEMMEEFQIDGLDDLAAHILETSKAATQKAIREVPDGVYHYDLPLDGYESPITIKTELRVEGDQITIDLSGSSPASNYGINSPRTYSQAYVVFGLKAVIAPDVPNNAGSLGCFDLISEPGTCVDPVSPSPVTARHVIGQMLPDAVFGCLAQALPNRVQAESAGSIWVLAMASAHGHALPSELKDTSRFNVMNVAIGGIGGRPGKDGLNAMAFPSGVGSIPVEITESQCPLWFKRKRILRDSGGKGKYRGGHGQVIEVANREAAPFTISAATFDRLNNAAAGREGGEPGALGKAYLGTGPALKGKGIHLVPAGDSLVVELPGGGGFGHPDVKEQKNGD</sequence>
<evidence type="ECO:0000313" key="2">
    <source>
        <dbReference type="EMBL" id="AVX03677.1"/>
    </source>
</evidence>
<dbReference type="PANTHER" id="PTHR11365:SF23">
    <property type="entry name" value="HYPOTHETICAL 5-OXOPROLINASE (EUROFUNG)-RELATED"/>
    <property type="match status" value="1"/>
</dbReference>
<dbReference type="GO" id="GO:0005829">
    <property type="term" value="C:cytosol"/>
    <property type="evidence" value="ECO:0007669"/>
    <property type="project" value="TreeGrafter"/>
</dbReference>
<dbReference type="GO" id="GO:0006749">
    <property type="term" value="P:glutathione metabolic process"/>
    <property type="evidence" value="ECO:0007669"/>
    <property type="project" value="TreeGrafter"/>
</dbReference>
<dbReference type="Proteomes" id="UP000258927">
    <property type="component" value="Chromosome"/>
</dbReference>
<reference evidence="2 3" key="1">
    <citation type="submission" date="2017-05" db="EMBL/GenBank/DDBJ databases">
        <title>Genome Analysis of Maritalea myrionectae HL2708#5.</title>
        <authorList>
            <consortium name="Cotde Inc.-PKNU"/>
            <person name="Jang D."/>
            <person name="Oh H.-M."/>
        </authorList>
    </citation>
    <scope>NUCLEOTIDE SEQUENCE [LARGE SCALE GENOMIC DNA]</scope>
    <source>
        <strain evidence="2 3">HL2708#5</strain>
    </source>
</reference>
<protein>
    <submittedName>
        <fullName evidence="2">5-oxoprolinase (ATP-hydrolyzing)</fullName>
    </submittedName>
</protein>
<dbReference type="PANTHER" id="PTHR11365">
    <property type="entry name" value="5-OXOPROLINASE RELATED"/>
    <property type="match status" value="1"/>
</dbReference>
<proteinExistence type="predicted"/>
<dbReference type="AlphaFoldDB" id="A0A2R4MCC6"/>
<dbReference type="GO" id="GO:0017168">
    <property type="term" value="F:5-oxoprolinase (ATP-hydrolyzing) activity"/>
    <property type="evidence" value="ECO:0007669"/>
    <property type="project" value="TreeGrafter"/>
</dbReference>
<keyword evidence="3" id="KW-1185">Reference proteome</keyword>
<dbReference type="EMBL" id="CP021330">
    <property type="protein sequence ID" value="AVX03677.1"/>
    <property type="molecule type" value="Genomic_DNA"/>
</dbReference>
<dbReference type="KEGG" id="mmyr:MXMO3_01146"/>
<dbReference type="RefSeq" id="WP_117395234.1">
    <property type="nucleotide sequence ID" value="NZ_CP021330.1"/>
</dbReference>